<organism evidence="2 3">
    <name type="scientific">Tunturiibacter lichenicola</name>
    <dbReference type="NCBI Taxonomy" id="2051959"/>
    <lineage>
        <taxon>Bacteria</taxon>
        <taxon>Pseudomonadati</taxon>
        <taxon>Acidobacteriota</taxon>
        <taxon>Terriglobia</taxon>
        <taxon>Terriglobales</taxon>
        <taxon>Acidobacteriaceae</taxon>
        <taxon>Tunturiibacter</taxon>
    </lineage>
</organism>
<dbReference type="EMBL" id="JACCCU010000001">
    <property type="protein sequence ID" value="NYF89051.1"/>
    <property type="molecule type" value="Genomic_DNA"/>
</dbReference>
<proteinExistence type="predicted"/>
<feature type="region of interest" description="Disordered" evidence="1">
    <location>
        <begin position="173"/>
        <end position="267"/>
    </location>
</feature>
<comment type="caution">
    <text evidence="2">The sequence shown here is derived from an EMBL/GenBank/DDBJ whole genome shotgun (WGS) entry which is preliminary data.</text>
</comment>
<evidence type="ECO:0000256" key="1">
    <source>
        <dbReference type="SAM" id="MobiDB-lite"/>
    </source>
</evidence>
<name>A0A852VCP6_9BACT</name>
<accession>A0A852VCP6</accession>
<sequence>MEDRLHTLPITLPHNKASYYYMQSSGPIRFVASSIFAIAGLISAQTPPNTPPTPTPAASTLPPTAPTSASAQPLPPATPAVPLTPAQEQPKHAQVTLANGILSVTADNSSLNQILRQISHETGIKITGGVVDERVFGKYGPDAPSQILAQLLDGTGSNMLLVARDGATPAELILTPRQGGPTPPSPNAQAFDDKSEADDAQPASDPPTSSAEPPSPRNSTVPPITPAAPASTTPADTSQPDSPNGVKTPQQIYEQLQRLRQQQAPPQ</sequence>
<evidence type="ECO:0000313" key="3">
    <source>
        <dbReference type="Proteomes" id="UP000564385"/>
    </source>
</evidence>
<dbReference type="AlphaFoldDB" id="A0A852VCP6"/>
<feature type="compositionally biased region" description="Polar residues" evidence="1">
    <location>
        <begin position="239"/>
        <end position="249"/>
    </location>
</feature>
<feature type="region of interest" description="Disordered" evidence="1">
    <location>
        <begin position="46"/>
        <end position="91"/>
    </location>
</feature>
<feature type="compositionally biased region" description="Low complexity" evidence="1">
    <location>
        <begin position="56"/>
        <end position="72"/>
    </location>
</feature>
<reference evidence="2 3" key="1">
    <citation type="submission" date="2020-07" db="EMBL/GenBank/DDBJ databases">
        <title>Genomic Encyclopedia of Type Strains, Phase IV (KMG-V): Genome sequencing to study the core and pangenomes of soil and plant-associated prokaryotes.</title>
        <authorList>
            <person name="Whitman W."/>
        </authorList>
    </citation>
    <scope>NUCLEOTIDE SEQUENCE [LARGE SCALE GENOMIC DNA]</scope>
    <source>
        <strain evidence="2 3">M8UP22</strain>
    </source>
</reference>
<dbReference type="Proteomes" id="UP000564385">
    <property type="component" value="Unassembled WGS sequence"/>
</dbReference>
<feature type="compositionally biased region" description="Low complexity" evidence="1">
    <location>
        <begin position="219"/>
        <end position="238"/>
    </location>
</feature>
<gene>
    <name evidence="2" type="ORF">HDF08_001118</name>
</gene>
<feature type="compositionally biased region" description="Low complexity" evidence="1">
    <location>
        <begin position="250"/>
        <end position="267"/>
    </location>
</feature>
<protein>
    <submittedName>
        <fullName evidence="2">Uncharacterized protein</fullName>
    </submittedName>
</protein>
<evidence type="ECO:0000313" key="2">
    <source>
        <dbReference type="EMBL" id="NYF89051.1"/>
    </source>
</evidence>